<dbReference type="PANTHER" id="PTHR35807:SF1">
    <property type="entry name" value="TRANSCRIPTIONAL REGULATOR REDD"/>
    <property type="match status" value="1"/>
</dbReference>
<protein>
    <submittedName>
        <fullName evidence="7">DNA-binding SARP family transcriptional activator</fullName>
    </submittedName>
</protein>
<dbReference type="GO" id="GO:0006355">
    <property type="term" value="P:regulation of DNA-templated transcription"/>
    <property type="evidence" value="ECO:0007669"/>
    <property type="project" value="InterPro"/>
</dbReference>
<dbReference type="SUPFAM" id="SSF52540">
    <property type="entry name" value="P-loop containing nucleoside triphosphate hydrolases"/>
    <property type="match status" value="1"/>
</dbReference>
<comment type="caution">
    <text evidence="7">The sequence shown here is derived from an EMBL/GenBank/DDBJ whole genome shotgun (WGS) entry which is preliminary data.</text>
</comment>
<dbReference type="SMART" id="SM01043">
    <property type="entry name" value="BTAD"/>
    <property type="match status" value="1"/>
</dbReference>
<dbReference type="InterPro" id="IPR036388">
    <property type="entry name" value="WH-like_DNA-bd_sf"/>
</dbReference>
<keyword evidence="4" id="KW-0804">Transcription</keyword>
<dbReference type="AlphaFoldDB" id="A0A543CUB1"/>
<organism evidence="7 8">
    <name type="scientific">Actinoallomurus bryophytorum</name>
    <dbReference type="NCBI Taxonomy" id="1490222"/>
    <lineage>
        <taxon>Bacteria</taxon>
        <taxon>Bacillati</taxon>
        <taxon>Actinomycetota</taxon>
        <taxon>Actinomycetes</taxon>
        <taxon>Streptosporangiales</taxon>
        <taxon>Thermomonosporaceae</taxon>
        <taxon>Actinoallomurus</taxon>
    </lineage>
</organism>
<dbReference type="RefSeq" id="WP_141960413.1">
    <property type="nucleotide sequence ID" value="NZ_VFOZ01000001.1"/>
</dbReference>
<evidence type="ECO:0000256" key="4">
    <source>
        <dbReference type="ARBA" id="ARBA00023163"/>
    </source>
</evidence>
<keyword evidence="3 5" id="KW-0238">DNA-binding</keyword>
<dbReference type="GO" id="GO:0003677">
    <property type="term" value="F:DNA binding"/>
    <property type="evidence" value="ECO:0007669"/>
    <property type="project" value="UniProtKB-UniRule"/>
</dbReference>
<evidence type="ECO:0000313" key="7">
    <source>
        <dbReference type="EMBL" id="TQM00686.1"/>
    </source>
</evidence>
<dbReference type="Proteomes" id="UP000316096">
    <property type="component" value="Unassembled WGS sequence"/>
</dbReference>
<evidence type="ECO:0000256" key="1">
    <source>
        <dbReference type="ARBA" id="ARBA00005820"/>
    </source>
</evidence>
<proteinExistence type="inferred from homology"/>
<keyword evidence="8" id="KW-1185">Reference proteome</keyword>
<dbReference type="EMBL" id="VFOZ01000001">
    <property type="protein sequence ID" value="TQM00686.1"/>
    <property type="molecule type" value="Genomic_DNA"/>
</dbReference>
<evidence type="ECO:0000256" key="5">
    <source>
        <dbReference type="PROSITE-ProRule" id="PRU01091"/>
    </source>
</evidence>
<dbReference type="PANTHER" id="PTHR35807">
    <property type="entry name" value="TRANSCRIPTIONAL REGULATOR REDD-RELATED"/>
    <property type="match status" value="1"/>
</dbReference>
<dbReference type="InterPro" id="IPR016032">
    <property type="entry name" value="Sig_transdc_resp-reg_C-effctor"/>
</dbReference>
<dbReference type="InterPro" id="IPR049945">
    <property type="entry name" value="AAA_22"/>
</dbReference>
<gene>
    <name evidence="7" type="ORF">FB559_6403</name>
</gene>
<dbReference type="PRINTS" id="PR00364">
    <property type="entry name" value="DISEASERSIST"/>
</dbReference>
<evidence type="ECO:0000313" key="8">
    <source>
        <dbReference type="Proteomes" id="UP000316096"/>
    </source>
</evidence>
<name>A0A543CUB1_9ACTN</name>
<dbReference type="SMART" id="SM00862">
    <property type="entry name" value="Trans_reg_C"/>
    <property type="match status" value="1"/>
</dbReference>
<dbReference type="PROSITE" id="PS51755">
    <property type="entry name" value="OMPR_PHOB"/>
    <property type="match status" value="1"/>
</dbReference>
<dbReference type="GO" id="GO:0000160">
    <property type="term" value="P:phosphorelay signal transduction system"/>
    <property type="evidence" value="ECO:0007669"/>
    <property type="project" value="InterPro"/>
</dbReference>
<evidence type="ECO:0000256" key="2">
    <source>
        <dbReference type="ARBA" id="ARBA00023015"/>
    </source>
</evidence>
<sequence>MDATWRGTSTDLGGLLSAVNGKGERPGSSIGPWREKAGLRFGLLGAVTAWQDGAELDLGSPQQRAVLAHLLLRDGGHVPLGELIDSLWGDDVPRGARSTVRTYIYRLRRLLDPAVTDGHMALLSQGPGYSILVDPARVDLTVFQQCVADGKAAWDLGDIGEADRWFEQAKTLWRGDPLMGVSGRYFDGQRDRLDRLRSTVLEEGLRLKIELGQHSLVVPELTEAVTRHPLREHLWELLMLALYRSGSQAEALAAYRHVRTLLRDEMGLEPGPGLRDLHQRILESDPSLTGMATGRQRAYELVAPAQLPPPVDGFVGRETEIREIRDSLIPPGQREIINVTGVVGVGKSALAISVCQTLRAWFPDGQLYAELSEDGRRVDPREVLTGFLLAFGVHAPAHDRPLAELSAMWRSVVADRKILVLLDDAHDSAQVMPLLPGSHGCGVLITSWRRLVDVPGLRPVPVGGLRPQEALRLLSGLAGDRRVAEEPEACARLVARCSHHPLPIRVVAARLLGRPYLSVDQVDARVQDDLRQLYAVDEDCEVVDRRYGLALDRLNPELARAAMLFGMTGGRSLDLPAAAALLGLPKTQACRVSEALGNAHFLEIDSKGNYWQAAIVCALMRRYALRRRGVNECKAALDRLSAHLDTVS</sequence>
<dbReference type="InterPro" id="IPR001867">
    <property type="entry name" value="OmpR/PhoB-type_DNA-bd"/>
</dbReference>
<dbReference type="Gene3D" id="3.40.50.300">
    <property type="entry name" value="P-loop containing nucleotide triphosphate hydrolases"/>
    <property type="match status" value="1"/>
</dbReference>
<dbReference type="OrthoDB" id="5521887at2"/>
<dbReference type="GO" id="GO:0043531">
    <property type="term" value="F:ADP binding"/>
    <property type="evidence" value="ECO:0007669"/>
    <property type="project" value="InterPro"/>
</dbReference>
<keyword evidence="2" id="KW-0805">Transcription regulation</keyword>
<reference evidence="7 8" key="1">
    <citation type="submission" date="2019-06" db="EMBL/GenBank/DDBJ databases">
        <title>Sequencing the genomes of 1000 actinobacteria strains.</title>
        <authorList>
            <person name="Klenk H.-P."/>
        </authorList>
    </citation>
    <scope>NUCLEOTIDE SEQUENCE [LARGE SCALE GENOMIC DNA]</scope>
    <source>
        <strain evidence="7 8">DSM 102200</strain>
    </source>
</reference>
<dbReference type="InterPro" id="IPR011990">
    <property type="entry name" value="TPR-like_helical_dom_sf"/>
</dbReference>
<dbReference type="CDD" id="cd15831">
    <property type="entry name" value="BTAD"/>
    <property type="match status" value="1"/>
</dbReference>
<feature type="DNA-binding region" description="OmpR/PhoB-type" evidence="5">
    <location>
        <begin position="31"/>
        <end position="133"/>
    </location>
</feature>
<dbReference type="Gene3D" id="1.10.10.10">
    <property type="entry name" value="Winged helix-like DNA-binding domain superfamily/Winged helix DNA-binding domain"/>
    <property type="match status" value="1"/>
</dbReference>
<feature type="domain" description="OmpR/PhoB-type" evidence="6">
    <location>
        <begin position="31"/>
        <end position="133"/>
    </location>
</feature>
<evidence type="ECO:0000259" key="6">
    <source>
        <dbReference type="PROSITE" id="PS51755"/>
    </source>
</evidence>
<dbReference type="InterPro" id="IPR051677">
    <property type="entry name" value="AfsR-DnrI-RedD_regulator"/>
</dbReference>
<dbReference type="Pfam" id="PF03704">
    <property type="entry name" value="BTAD"/>
    <property type="match status" value="1"/>
</dbReference>
<dbReference type="SUPFAM" id="SSF48452">
    <property type="entry name" value="TPR-like"/>
    <property type="match status" value="1"/>
</dbReference>
<dbReference type="Gene3D" id="1.25.40.10">
    <property type="entry name" value="Tetratricopeptide repeat domain"/>
    <property type="match status" value="1"/>
</dbReference>
<evidence type="ECO:0000256" key="3">
    <source>
        <dbReference type="ARBA" id="ARBA00023125"/>
    </source>
</evidence>
<dbReference type="Pfam" id="PF00486">
    <property type="entry name" value="Trans_reg_C"/>
    <property type="match status" value="1"/>
</dbReference>
<accession>A0A543CUB1</accession>
<dbReference type="SUPFAM" id="SSF46894">
    <property type="entry name" value="C-terminal effector domain of the bipartite response regulators"/>
    <property type="match status" value="1"/>
</dbReference>
<dbReference type="InterPro" id="IPR005158">
    <property type="entry name" value="BTAD"/>
</dbReference>
<comment type="similarity">
    <text evidence="1">Belongs to the AfsR/DnrI/RedD regulatory family.</text>
</comment>
<dbReference type="InterPro" id="IPR027417">
    <property type="entry name" value="P-loop_NTPase"/>
</dbReference>
<dbReference type="Pfam" id="PF13401">
    <property type="entry name" value="AAA_22"/>
    <property type="match status" value="1"/>
</dbReference>